<dbReference type="AlphaFoldDB" id="A0A0V0HM51"/>
<organism evidence="1">
    <name type="scientific">Solanum chacoense</name>
    <name type="common">Chaco potato</name>
    <dbReference type="NCBI Taxonomy" id="4108"/>
    <lineage>
        <taxon>Eukaryota</taxon>
        <taxon>Viridiplantae</taxon>
        <taxon>Streptophyta</taxon>
        <taxon>Embryophyta</taxon>
        <taxon>Tracheophyta</taxon>
        <taxon>Spermatophyta</taxon>
        <taxon>Magnoliopsida</taxon>
        <taxon>eudicotyledons</taxon>
        <taxon>Gunneridae</taxon>
        <taxon>Pentapetalae</taxon>
        <taxon>asterids</taxon>
        <taxon>lamiids</taxon>
        <taxon>Solanales</taxon>
        <taxon>Solanaceae</taxon>
        <taxon>Solanoideae</taxon>
        <taxon>Solaneae</taxon>
        <taxon>Solanum</taxon>
    </lineage>
</organism>
<accession>A0A0V0HM51</accession>
<proteinExistence type="predicted"/>
<protein>
    <submittedName>
        <fullName evidence="1">Putative ovule protein</fullName>
    </submittedName>
</protein>
<reference evidence="1" key="1">
    <citation type="submission" date="2015-12" db="EMBL/GenBank/DDBJ databases">
        <title>Gene expression during late stages of embryo sac development: a critical building block for successful pollen-pistil interactions.</title>
        <authorList>
            <person name="Liu Y."/>
            <person name="Joly V."/>
            <person name="Sabar M."/>
            <person name="Matton D.P."/>
        </authorList>
    </citation>
    <scope>NUCLEOTIDE SEQUENCE</scope>
</reference>
<dbReference type="EMBL" id="GEDG01017924">
    <property type="protein sequence ID" value="JAP21235.1"/>
    <property type="molecule type" value="Transcribed_RNA"/>
</dbReference>
<sequence length="138" mass="15751">MTCPRALPVSPRCQPSCLYKKKDGTEPVDNLKAPHFFFLRFHSDGSFHPHHNCIDETFSFHFNLFRYPLSISLHFDSSPVKMISQGCLLLCFNESTTTLPISSNIFYDQRFKGKPSNLTHIQSLLISSGQHPTVGFHH</sequence>
<evidence type="ECO:0000313" key="1">
    <source>
        <dbReference type="EMBL" id="JAP21235.1"/>
    </source>
</evidence>
<name>A0A0V0HM51_SOLCH</name>